<evidence type="ECO:0008006" key="13">
    <source>
        <dbReference type="Google" id="ProtNLM"/>
    </source>
</evidence>
<evidence type="ECO:0000256" key="7">
    <source>
        <dbReference type="ARBA" id="ARBA00023033"/>
    </source>
</evidence>
<comment type="cofactor">
    <cofactor evidence="1 8">
        <name>heme</name>
        <dbReference type="ChEBI" id="CHEBI:30413"/>
    </cofactor>
</comment>
<dbReference type="InterPro" id="IPR001128">
    <property type="entry name" value="Cyt_P450"/>
</dbReference>
<evidence type="ECO:0000256" key="2">
    <source>
        <dbReference type="ARBA" id="ARBA00010617"/>
    </source>
</evidence>
<feature type="binding site" description="axial binding residue" evidence="8">
    <location>
        <position position="450"/>
    </location>
    <ligand>
        <name>heme</name>
        <dbReference type="ChEBI" id="CHEBI:30413"/>
    </ligand>
    <ligandPart>
        <name>Fe</name>
        <dbReference type="ChEBI" id="CHEBI:18248"/>
    </ligandPart>
</feature>
<dbReference type="SUPFAM" id="SSF48264">
    <property type="entry name" value="Cytochrome P450"/>
    <property type="match status" value="1"/>
</dbReference>
<dbReference type="Proteomes" id="UP000054466">
    <property type="component" value="Unassembled WGS sequence"/>
</dbReference>
<dbReference type="PRINTS" id="PR00463">
    <property type="entry name" value="EP450I"/>
</dbReference>
<dbReference type="InterPro" id="IPR002401">
    <property type="entry name" value="Cyt_P450_E_grp-I"/>
</dbReference>
<keyword evidence="7 9" id="KW-0503">Monooxygenase</keyword>
<dbReference type="STRING" id="569365.A0A0D2CN14"/>
<reference evidence="11 12" key="1">
    <citation type="submission" date="2015-01" db="EMBL/GenBank/DDBJ databases">
        <title>The Genome Sequence of Cladophialophora immunda CBS83496.</title>
        <authorList>
            <consortium name="The Broad Institute Genomics Platform"/>
            <person name="Cuomo C."/>
            <person name="de Hoog S."/>
            <person name="Gorbushina A."/>
            <person name="Stielow B."/>
            <person name="Teixiera M."/>
            <person name="Abouelleil A."/>
            <person name="Chapman S.B."/>
            <person name="Priest M."/>
            <person name="Young S.K."/>
            <person name="Wortman J."/>
            <person name="Nusbaum C."/>
            <person name="Birren B."/>
        </authorList>
    </citation>
    <scope>NUCLEOTIDE SEQUENCE [LARGE SCALE GENOMIC DNA]</scope>
    <source>
        <strain evidence="11 12">CBS 83496</strain>
    </source>
</reference>
<evidence type="ECO:0000256" key="10">
    <source>
        <dbReference type="SAM" id="Phobius"/>
    </source>
</evidence>
<dbReference type="CDD" id="cd11058">
    <property type="entry name" value="CYP60B-like"/>
    <property type="match status" value="1"/>
</dbReference>
<dbReference type="GO" id="GO:0016705">
    <property type="term" value="F:oxidoreductase activity, acting on paired donors, with incorporation or reduction of molecular oxygen"/>
    <property type="evidence" value="ECO:0007669"/>
    <property type="project" value="InterPro"/>
</dbReference>
<name>A0A0D2CN14_9EURO</name>
<evidence type="ECO:0000256" key="6">
    <source>
        <dbReference type="ARBA" id="ARBA00023004"/>
    </source>
</evidence>
<dbReference type="AlphaFoldDB" id="A0A0D2CN14"/>
<evidence type="ECO:0000256" key="1">
    <source>
        <dbReference type="ARBA" id="ARBA00001971"/>
    </source>
</evidence>
<keyword evidence="3 8" id="KW-0349">Heme</keyword>
<keyword evidence="10" id="KW-0812">Transmembrane</keyword>
<comment type="similarity">
    <text evidence="2 9">Belongs to the cytochrome P450 family.</text>
</comment>
<keyword evidence="4 8" id="KW-0479">Metal-binding</keyword>
<evidence type="ECO:0000256" key="8">
    <source>
        <dbReference type="PIRSR" id="PIRSR602401-1"/>
    </source>
</evidence>
<dbReference type="Pfam" id="PF00067">
    <property type="entry name" value="p450"/>
    <property type="match status" value="1"/>
</dbReference>
<sequence>MIALSHSEITMLDALDMLYLIAICTVLYFAAKVIYRVYFHPLSRFPAPFVNKFSPVPAILSLLRGRMGMDIKTLHDKYGPVVRISPNELSFNGSQAWEDIYGYRHGRLNMAKDAIHAGPVQPIKGVVSMQYEPDESTHARQKRGLAYSFSQKALNEQEAIIASHEHKLISKVAAFSQQGQAFNLSDWYNFLTFDTIGDLAFKEYYGCLDEGSYHNWVTLVFKAVKAGALVQSTRRFASAGTPLQKLLLRCFGDISAPNRRHMELTRAQVQKRLASTDDDHRDFIWYILKQKEKFELREEEIITNSALFILAGSETTANALSGLTARLLRSPRTYEKLVEEIRNEFPTEEDIKHDRTMRMPYLNACINEGLRVHPPITPGLVRTVPDGGDIIDGYSVPGGTTVSVSSWAASHNPENFQQPDEFIPERWLDVAYSADKKKATQPFSLGPRVCLGKNLAWMEMRLMLVRLLWHFDIVSSDGASKWDPEGQMKHMKAWMVWDVPELNVKAIPVKR</sequence>
<dbReference type="GeneID" id="27343348"/>
<dbReference type="InterPro" id="IPR036396">
    <property type="entry name" value="Cyt_P450_sf"/>
</dbReference>
<dbReference type="EMBL" id="KN847041">
    <property type="protein sequence ID" value="KIW32623.1"/>
    <property type="molecule type" value="Genomic_DNA"/>
</dbReference>
<evidence type="ECO:0000256" key="3">
    <source>
        <dbReference type="ARBA" id="ARBA00022617"/>
    </source>
</evidence>
<protein>
    <recommendedName>
        <fullName evidence="13">Averantin oxidoreductase</fullName>
    </recommendedName>
</protein>
<dbReference type="InterPro" id="IPR050121">
    <property type="entry name" value="Cytochrome_P450_monoxygenase"/>
</dbReference>
<evidence type="ECO:0000313" key="12">
    <source>
        <dbReference type="Proteomes" id="UP000054466"/>
    </source>
</evidence>
<feature type="transmembrane region" description="Helical" evidence="10">
    <location>
        <begin position="17"/>
        <end position="35"/>
    </location>
</feature>
<dbReference type="VEuPathDB" id="FungiDB:PV07_04154"/>
<accession>A0A0D2CN14</accession>
<keyword evidence="10" id="KW-0472">Membrane</keyword>
<dbReference type="GO" id="GO:0005506">
    <property type="term" value="F:iron ion binding"/>
    <property type="evidence" value="ECO:0007669"/>
    <property type="project" value="InterPro"/>
</dbReference>
<dbReference type="OrthoDB" id="1470350at2759"/>
<dbReference type="PANTHER" id="PTHR24305">
    <property type="entry name" value="CYTOCHROME P450"/>
    <property type="match status" value="1"/>
</dbReference>
<keyword evidence="6 8" id="KW-0408">Iron</keyword>
<dbReference type="Gene3D" id="1.10.630.10">
    <property type="entry name" value="Cytochrome P450"/>
    <property type="match status" value="1"/>
</dbReference>
<gene>
    <name evidence="11" type="ORF">PV07_04154</name>
</gene>
<evidence type="ECO:0000256" key="4">
    <source>
        <dbReference type="ARBA" id="ARBA00022723"/>
    </source>
</evidence>
<keyword evidence="5 9" id="KW-0560">Oxidoreductase</keyword>
<proteinExistence type="inferred from homology"/>
<dbReference type="HOGENOM" id="CLU_001570_14_11_1"/>
<organism evidence="11 12">
    <name type="scientific">Cladophialophora immunda</name>
    <dbReference type="NCBI Taxonomy" id="569365"/>
    <lineage>
        <taxon>Eukaryota</taxon>
        <taxon>Fungi</taxon>
        <taxon>Dikarya</taxon>
        <taxon>Ascomycota</taxon>
        <taxon>Pezizomycotina</taxon>
        <taxon>Eurotiomycetes</taxon>
        <taxon>Chaetothyriomycetidae</taxon>
        <taxon>Chaetothyriales</taxon>
        <taxon>Herpotrichiellaceae</taxon>
        <taxon>Cladophialophora</taxon>
    </lineage>
</organism>
<evidence type="ECO:0000256" key="5">
    <source>
        <dbReference type="ARBA" id="ARBA00023002"/>
    </source>
</evidence>
<evidence type="ECO:0000256" key="9">
    <source>
        <dbReference type="RuleBase" id="RU000461"/>
    </source>
</evidence>
<keyword evidence="10" id="KW-1133">Transmembrane helix</keyword>
<dbReference type="PANTHER" id="PTHR24305:SF210">
    <property type="entry name" value="CYTOCHROME P450 MONOOXYGENASE ASQL-RELATED"/>
    <property type="match status" value="1"/>
</dbReference>
<keyword evidence="12" id="KW-1185">Reference proteome</keyword>
<dbReference type="GO" id="GO:0020037">
    <property type="term" value="F:heme binding"/>
    <property type="evidence" value="ECO:0007669"/>
    <property type="project" value="InterPro"/>
</dbReference>
<dbReference type="GO" id="GO:0004497">
    <property type="term" value="F:monooxygenase activity"/>
    <property type="evidence" value="ECO:0007669"/>
    <property type="project" value="UniProtKB-KW"/>
</dbReference>
<dbReference type="RefSeq" id="XP_016252839.1">
    <property type="nucleotide sequence ID" value="XM_016390937.1"/>
</dbReference>
<evidence type="ECO:0000313" key="11">
    <source>
        <dbReference type="EMBL" id="KIW32623.1"/>
    </source>
</evidence>
<dbReference type="PRINTS" id="PR00385">
    <property type="entry name" value="P450"/>
</dbReference>
<dbReference type="InterPro" id="IPR017972">
    <property type="entry name" value="Cyt_P450_CS"/>
</dbReference>
<dbReference type="PROSITE" id="PS00086">
    <property type="entry name" value="CYTOCHROME_P450"/>
    <property type="match status" value="1"/>
</dbReference>